<dbReference type="AlphaFoldDB" id="A0A4C1SCG7"/>
<keyword evidence="3" id="KW-1185">Reference proteome</keyword>
<comment type="caution">
    <text evidence="2">The sequence shown here is derived from an EMBL/GenBank/DDBJ whole genome shotgun (WGS) entry which is preliminary data.</text>
</comment>
<name>A0A4C1SCG7_EUMVA</name>
<protein>
    <submittedName>
        <fullName evidence="2">Uncharacterized protein</fullName>
    </submittedName>
</protein>
<dbReference type="Proteomes" id="UP000299102">
    <property type="component" value="Unassembled WGS sequence"/>
</dbReference>
<dbReference type="OrthoDB" id="425681at2759"/>
<evidence type="ECO:0000256" key="1">
    <source>
        <dbReference type="SAM" id="MobiDB-lite"/>
    </source>
</evidence>
<reference evidence="2 3" key="1">
    <citation type="journal article" date="2019" name="Commun. Biol.">
        <title>The bagworm genome reveals a unique fibroin gene that provides high tensile strength.</title>
        <authorList>
            <person name="Kono N."/>
            <person name="Nakamura H."/>
            <person name="Ohtoshi R."/>
            <person name="Tomita M."/>
            <person name="Numata K."/>
            <person name="Arakawa K."/>
        </authorList>
    </citation>
    <scope>NUCLEOTIDE SEQUENCE [LARGE SCALE GENOMIC DNA]</scope>
</reference>
<gene>
    <name evidence="2" type="ORF">EVAR_707_1</name>
</gene>
<accession>A0A4C1SCG7</accession>
<sequence length="107" mass="12049">MLLRKKGMKVNVSANKIMVCEKNECTTECDIYKIIHLSSLFTNDGKHDRDIESDPDLTHGSKSSVWRKKNNCGGDATLRNIYEASLKDKCGNSDLRERSGLKEDVVT</sequence>
<evidence type="ECO:0000313" key="3">
    <source>
        <dbReference type="Proteomes" id="UP000299102"/>
    </source>
</evidence>
<proteinExistence type="predicted"/>
<feature type="region of interest" description="Disordered" evidence="1">
    <location>
        <begin position="45"/>
        <end position="73"/>
    </location>
</feature>
<dbReference type="EMBL" id="BGZK01000003">
    <property type="protein sequence ID" value="GBO99545.1"/>
    <property type="molecule type" value="Genomic_DNA"/>
</dbReference>
<organism evidence="2 3">
    <name type="scientific">Eumeta variegata</name>
    <name type="common">Bagworm moth</name>
    <name type="synonym">Eumeta japonica</name>
    <dbReference type="NCBI Taxonomy" id="151549"/>
    <lineage>
        <taxon>Eukaryota</taxon>
        <taxon>Metazoa</taxon>
        <taxon>Ecdysozoa</taxon>
        <taxon>Arthropoda</taxon>
        <taxon>Hexapoda</taxon>
        <taxon>Insecta</taxon>
        <taxon>Pterygota</taxon>
        <taxon>Neoptera</taxon>
        <taxon>Endopterygota</taxon>
        <taxon>Lepidoptera</taxon>
        <taxon>Glossata</taxon>
        <taxon>Ditrysia</taxon>
        <taxon>Tineoidea</taxon>
        <taxon>Psychidae</taxon>
        <taxon>Oiketicinae</taxon>
        <taxon>Eumeta</taxon>
    </lineage>
</organism>
<evidence type="ECO:0000313" key="2">
    <source>
        <dbReference type="EMBL" id="GBO99545.1"/>
    </source>
</evidence>
<feature type="compositionally biased region" description="Basic and acidic residues" evidence="1">
    <location>
        <begin position="45"/>
        <end position="59"/>
    </location>
</feature>